<evidence type="ECO:0008006" key="4">
    <source>
        <dbReference type="Google" id="ProtNLM"/>
    </source>
</evidence>
<evidence type="ECO:0000313" key="3">
    <source>
        <dbReference type="Proteomes" id="UP001501074"/>
    </source>
</evidence>
<evidence type="ECO:0000313" key="2">
    <source>
        <dbReference type="EMBL" id="GAA3623079.1"/>
    </source>
</evidence>
<gene>
    <name evidence="2" type="ORF">GCM10022223_45080</name>
</gene>
<accession>A0ABP7A1I1</accession>
<evidence type="ECO:0000256" key="1">
    <source>
        <dbReference type="SAM" id="MobiDB-lite"/>
    </source>
</evidence>
<comment type="caution">
    <text evidence="2">The sequence shown here is derived from an EMBL/GenBank/DDBJ whole genome shotgun (WGS) entry which is preliminary data.</text>
</comment>
<dbReference type="InterPro" id="IPR036689">
    <property type="entry name" value="ESAT-6-like_sf"/>
</dbReference>
<dbReference type="SUPFAM" id="SSF140453">
    <property type="entry name" value="EsxAB dimer-like"/>
    <property type="match status" value="1"/>
</dbReference>
<reference evidence="3" key="1">
    <citation type="journal article" date="2019" name="Int. J. Syst. Evol. Microbiol.">
        <title>The Global Catalogue of Microorganisms (GCM) 10K type strain sequencing project: providing services to taxonomists for standard genome sequencing and annotation.</title>
        <authorList>
            <consortium name="The Broad Institute Genomics Platform"/>
            <consortium name="The Broad Institute Genome Sequencing Center for Infectious Disease"/>
            <person name="Wu L."/>
            <person name="Ma J."/>
        </authorList>
    </citation>
    <scope>NUCLEOTIDE SEQUENCE [LARGE SCALE GENOMIC DNA]</scope>
    <source>
        <strain evidence="3">JCM 16902</strain>
    </source>
</reference>
<keyword evidence="3" id="KW-1185">Reference proteome</keyword>
<sequence length="114" mass="12332">MSAQIFENNDAGMAGLFQALNEQIGNMSKASSTVEGIRQDISSHFQSDVAATPFLNRINEWQENYHKISNTATEIEEHLTHANQTINTAVSDAGQQGGGWTPTSDLTFTTLSGS</sequence>
<feature type="region of interest" description="Disordered" evidence="1">
    <location>
        <begin position="93"/>
        <end position="114"/>
    </location>
</feature>
<dbReference type="Gene3D" id="1.10.287.1060">
    <property type="entry name" value="ESAT-6-like"/>
    <property type="match status" value="1"/>
</dbReference>
<feature type="compositionally biased region" description="Polar residues" evidence="1">
    <location>
        <begin position="101"/>
        <end position="114"/>
    </location>
</feature>
<dbReference type="Proteomes" id="UP001501074">
    <property type="component" value="Unassembled WGS sequence"/>
</dbReference>
<protein>
    <recommendedName>
        <fullName evidence="4">WXG100 family type VII secretion target</fullName>
    </recommendedName>
</protein>
<proteinExistence type="predicted"/>
<organism evidence="2 3">
    <name type="scientific">Kineosporia mesophila</name>
    <dbReference type="NCBI Taxonomy" id="566012"/>
    <lineage>
        <taxon>Bacteria</taxon>
        <taxon>Bacillati</taxon>
        <taxon>Actinomycetota</taxon>
        <taxon>Actinomycetes</taxon>
        <taxon>Kineosporiales</taxon>
        <taxon>Kineosporiaceae</taxon>
        <taxon>Kineosporia</taxon>
    </lineage>
</organism>
<dbReference type="RefSeq" id="WP_231481286.1">
    <property type="nucleotide sequence ID" value="NZ_BAAAZO010000009.1"/>
</dbReference>
<name>A0ABP7A1I1_9ACTN</name>
<dbReference type="EMBL" id="BAAAZO010000009">
    <property type="protein sequence ID" value="GAA3623079.1"/>
    <property type="molecule type" value="Genomic_DNA"/>
</dbReference>